<dbReference type="Pfam" id="PF26639">
    <property type="entry name" value="Het-6_barrel"/>
    <property type="match status" value="1"/>
</dbReference>
<dbReference type="OrthoDB" id="4757095at2759"/>
<feature type="region of interest" description="Disordered" evidence="1">
    <location>
        <begin position="56"/>
        <end position="83"/>
    </location>
</feature>
<dbReference type="PANTHER" id="PTHR24148:SF73">
    <property type="entry name" value="HET DOMAIN PROTEIN (AFU_ORTHOLOGUE AFUA_8G01020)"/>
    <property type="match status" value="1"/>
</dbReference>
<gene>
    <name evidence="4" type="ORF">GQ607_009961</name>
</gene>
<proteinExistence type="predicted"/>
<organism evidence="4 5">
    <name type="scientific">Colletotrichum asianum</name>
    <dbReference type="NCBI Taxonomy" id="702518"/>
    <lineage>
        <taxon>Eukaryota</taxon>
        <taxon>Fungi</taxon>
        <taxon>Dikarya</taxon>
        <taxon>Ascomycota</taxon>
        <taxon>Pezizomycotina</taxon>
        <taxon>Sordariomycetes</taxon>
        <taxon>Hypocreomycetidae</taxon>
        <taxon>Glomerellales</taxon>
        <taxon>Glomerellaceae</taxon>
        <taxon>Colletotrichum</taxon>
        <taxon>Colletotrichum gloeosporioides species complex</taxon>
    </lineage>
</organism>
<name>A0A8H3ZT80_9PEZI</name>
<dbReference type="Pfam" id="PF24864">
    <property type="entry name" value="DUF7730"/>
    <property type="match status" value="1"/>
</dbReference>
<feature type="domain" description="DUF7730" evidence="3">
    <location>
        <begin position="93"/>
        <end position="258"/>
    </location>
</feature>
<dbReference type="Proteomes" id="UP000434172">
    <property type="component" value="Unassembled WGS sequence"/>
</dbReference>
<dbReference type="InterPro" id="IPR010730">
    <property type="entry name" value="HET"/>
</dbReference>
<dbReference type="Pfam" id="PF06985">
    <property type="entry name" value="HET"/>
    <property type="match status" value="1"/>
</dbReference>
<evidence type="ECO:0000313" key="5">
    <source>
        <dbReference type="Proteomes" id="UP000434172"/>
    </source>
</evidence>
<dbReference type="PANTHER" id="PTHR24148">
    <property type="entry name" value="ANKYRIN REPEAT DOMAIN-CONTAINING PROTEIN 39 HOMOLOG-RELATED"/>
    <property type="match status" value="1"/>
</dbReference>
<dbReference type="AlphaFoldDB" id="A0A8H3ZT80"/>
<evidence type="ECO:0000313" key="4">
    <source>
        <dbReference type="EMBL" id="KAF0322720.1"/>
    </source>
</evidence>
<dbReference type="InterPro" id="IPR056632">
    <property type="entry name" value="DUF7730"/>
</dbReference>
<sequence length="950" mass="109788">MGHRSLFRRASKSCLGGFKKLFSARSDRHDDFFAISKTSAKSFKFSFKTTSLWKRTTPQEDEKTCKPKPNNTDTTPEETPRIKDPELRRQAYPQGQSHLFRRLPPEIREQIYKEFWVACGVERHAFLEDGNMRYSPCVTDHEAPDERQLGLARDFKKAPQVQWHPEWFLRMQSPWCNHWRCEELWEDIKEGRKVDLNEGQNQAFMSLLVSCKRVYDESIDSFRESRILNITNGHTLQRLLKYPRPRYASSARTINISLREDSGNWLYLNGGSIWHTLAAKETKATKVYVWLDAECPLTRRLLTEFRELYTGVPAEIAPKLTIDFPCDAEDGFWAWGEVDVQEQNACAGGGGWGRPLKHVSYPNHSITSAFQIAMSSHEALFRQYPVLNGQFRLLDILPASVHEGEGSAPLRCELRIASLYHPPKYEAISYVWGSQEPENEVVIDVSGQGFKTTRNLFAAISQFRLPETRRTVWADQICINQADMNEKSSIVPMMRRIYSQSWRCLLWMGEIPSDVGLAHAKSLFEFFLYSASVAKKEAAVPLARRHLIKKDTPDILSSRENLAGPMRAMKFLMDDKNAWLGRIWTVQEAALPHHAVLTWGPLVTEWLPLCQATQVWRRFESVQAAVNRLSQEFGDQLLSFMAIVVWLHNAKRSPDPLENMWKWRGRQATDPRDKVYALIGLFNPGTLPRSERCDYTLSEAEVYRNMTLDLIDKYQSLLPLVGDLRWEGRAVPDGMPRWTLDVRQRPVYSTEVFHLGDESKRFRADRERKLEFKSEKNVLYLKGILVDTVDWVGPGMRVTTRDVPDDLLFSILQQWEDKAEEQAFCRLIINDMSKYEDAHPDKRATEADVRRVLNLLRNRRDQYVRLAIVTTVRNQAFFTTKSGLIGRGHLDVKAGDEVWVFNGGRVPFIVRPRETEDPVEYDFVGHSYVHGIMDGEAYPEGIEGRFIKTH</sequence>
<protein>
    <submittedName>
        <fullName evidence="4">Heterokaryon incompatibility protein</fullName>
    </submittedName>
</protein>
<accession>A0A8H3ZT80</accession>
<dbReference type="InterPro" id="IPR052895">
    <property type="entry name" value="HetReg/Transcr_Mod"/>
</dbReference>
<evidence type="ECO:0000259" key="3">
    <source>
        <dbReference type="Pfam" id="PF24864"/>
    </source>
</evidence>
<evidence type="ECO:0000256" key="1">
    <source>
        <dbReference type="SAM" id="MobiDB-lite"/>
    </source>
</evidence>
<dbReference type="EMBL" id="WOWK01000058">
    <property type="protein sequence ID" value="KAF0322720.1"/>
    <property type="molecule type" value="Genomic_DNA"/>
</dbReference>
<feature type="domain" description="Heterokaryon incompatibility" evidence="2">
    <location>
        <begin position="425"/>
        <end position="588"/>
    </location>
</feature>
<evidence type="ECO:0000259" key="2">
    <source>
        <dbReference type="Pfam" id="PF06985"/>
    </source>
</evidence>
<comment type="caution">
    <text evidence="4">The sequence shown here is derived from an EMBL/GenBank/DDBJ whole genome shotgun (WGS) entry which is preliminary data.</text>
</comment>
<reference evidence="4 5" key="1">
    <citation type="submission" date="2019-12" db="EMBL/GenBank/DDBJ databases">
        <title>A genome sequence resource for the geographically widespread anthracnose pathogen Colletotrichum asianum.</title>
        <authorList>
            <person name="Meng Y."/>
        </authorList>
    </citation>
    <scope>NUCLEOTIDE SEQUENCE [LARGE SCALE GENOMIC DNA]</scope>
    <source>
        <strain evidence="4 5">ICMP 18580</strain>
    </source>
</reference>
<keyword evidence="5" id="KW-1185">Reference proteome</keyword>